<proteinExistence type="predicted"/>
<organism evidence="2 3">
    <name type="scientific">Mycena citricolor</name>
    <dbReference type="NCBI Taxonomy" id="2018698"/>
    <lineage>
        <taxon>Eukaryota</taxon>
        <taxon>Fungi</taxon>
        <taxon>Dikarya</taxon>
        <taxon>Basidiomycota</taxon>
        <taxon>Agaricomycotina</taxon>
        <taxon>Agaricomycetes</taxon>
        <taxon>Agaricomycetidae</taxon>
        <taxon>Agaricales</taxon>
        <taxon>Marasmiineae</taxon>
        <taxon>Mycenaceae</taxon>
        <taxon>Mycena</taxon>
    </lineage>
</organism>
<reference evidence="2" key="1">
    <citation type="submission" date="2023-11" db="EMBL/GenBank/DDBJ databases">
        <authorList>
            <person name="De Vega J J."/>
            <person name="De Vega J J."/>
        </authorList>
    </citation>
    <scope>NUCLEOTIDE SEQUENCE</scope>
</reference>
<evidence type="ECO:0000313" key="2">
    <source>
        <dbReference type="EMBL" id="CAK5284899.1"/>
    </source>
</evidence>
<gene>
    <name evidence="2" type="ORF">MYCIT1_LOCUS38414</name>
</gene>
<comment type="caution">
    <text evidence="2">The sequence shown here is derived from an EMBL/GenBank/DDBJ whole genome shotgun (WGS) entry which is preliminary data.</text>
</comment>
<evidence type="ECO:0000313" key="3">
    <source>
        <dbReference type="Proteomes" id="UP001295794"/>
    </source>
</evidence>
<protein>
    <recommendedName>
        <fullName evidence="4">CxC1-like cysteine cluster associated with KDZ transposases domain-containing protein</fullName>
    </recommendedName>
</protein>
<feature type="region of interest" description="Disordered" evidence="1">
    <location>
        <begin position="66"/>
        <end position="104"/>
    </location>
</feature>
<feature type="region of interest" description="Disordered" evidence="1">
    <location>
        <begin position="305"/>
        <end position="332"/>
    </location>
</feature>
<evidence type="ECO:0008006" key="4">
    <source>
        <dbReference type="Google" id="ProtNLM"/>
    </source>
</evidence>
<dbReference type="EMBL" id="CAVNYO010000481">
    <property type="protein sequence ID" value="CAK5284899.1"/>
    <property type="molecule type" value="Genomic_DNA"/>
</dbReference>
<dbReference type="Proteomes" id="UP001295794">
    <property type="component" value="Unassembled WGS sequence"/>
</dbReference>
<dbReference type="AlphaFoldDB" id="A0AAD2I0L6"/>
<evidence type="ECO:0000256" key="1">
    <source>
        <dbReference type="SAM" id="MobiDB-lite"/>
    </source>
</evidence>
<accession>A0AAD2I0L6</accession>
<name>A0AAD2I0L6_9AGAR</name>
<sequence>MRRGLSKRTTVRYGSGYGARIQKVKSVSVNKTSKQMAEAQRAYEQQVQALSYTQRDEIMGDCSREEDIEMGDGSGATGHDEWEDGDHAFYHTLPPGEEGAGHSYAGDEAIWNNVAEGMRPGHMPRLVDSYLAWAESRDKGEVAVESGEGWPLLSPGLFTSHTPPTLAGQMRRCYNMDTSEPVQTNPRLPFPYVPRQRYLQEQLTTAYDAYLEILQRVDQRVTAALHRDEDWEIKNVCAPCFYSVEGERKLKYRSFMSVDGNASLKLVDSTFRAGNPRFDARKSRSWRWLTPSQVDVFKDEVKMSERKKAPSSATECDAGDQLPDVNPPTEAETDHDEEVAWLNVNELDETNVQKLEESIDEHFAFHDQDKHASSGSFIFANYQQAVEKITHNRVWLNALERELKTTGADYKSDLEAERNHLQSLKAEPGTVTMAVDYLELLGKLQTAADASATAAREFRNLDRLIIENGITGPKIAAIRTRYRTTHTRHLLVEEEVARFEVEHKIEERWESGSAAYHDALITLSERRYCQALDTLEKLVVQRLLELTKLSVSGVGYKLRDKIGKALRTRAAAIQRALNDYNLAAKALNPPREELHWADIVQTTTLAEFDVLRNTRVDIRALPWTQPARREAATLYFGIKRSEEEIERLNVEIRRLVSFLLDEHADYQVAITANEGSNPALASELSHRLVEKTRIAESIIERLVKTSRLLGFSGSLLPGDRIGRDPTITQSSPMPSWAHSLLGLQQLAVETEDNDDDTEVPRELQGLDEDLVVELMDRLQVSEVDIAV</sequence>
<keyword evidence="3" id="KW-1185">Reference proteome</keyword>